<reference evidence="1" key="1">
    <citation type="journal article" date="2020" name="Stud. Mycol.">
        <title>101 Dothideomycetes genomes: a test case for predicting lifestyles and emergence of pathogens.</title>
        <authorList>
            <person name="Haridas S."/>
            <person name="Albert R."/>
            <person name="Binder M."/>
            <person name="Bloem J."/>
            <person name="Labutti K."/>
            <person name="Salamov A."/>
            <person name="Andreopoulos B."/>
            <person name="Baker S."/>
            <person name="Barry K."/>
            <person name="Bills G."/>
            <person name="Bluhm B."/>
            <person name="Cannon C."/>
            <person name="Castanera R."/>
            <person name="Culley D."/>
            <person name="Daum C."/>
            <person name="Ezra D."/>
            <person name="Gonzalez J."/>
            <person name="Henrissat B."/>
            <person name="Kuo A."/>
            <person name="Liang C."/>
            <person name="Lipzen A."/>
            <person name="Lutzoni F."/>
            <person name="Magnuson J."/>
            <person name="Mondo S."/>
            <person name="Nolan M."/>
            <person name="Ohm R."/>
            <person name="Pangilinan J."/>
            <person name="Park H.-J."/>
            <person name="Ramirez L."/>
            <person name="Alfaro M."/>
            <person name="Sun H."/>
            <person name="Tritt A."/>
            <person name="Yoshinaga Y."/>
            <person name="Zwiers L.-H."/>
            <person name="Turgeon B."/>
            <person name="Goodwin S."/>
            <person name="Spatafora J."/>
            <person name="Crous P."/>
            <person name="Grigoriev I."/>
        </authorList>
    </citation>
    <scope>NUCLEOTIDE SEQUENCE</scope>
    <source>
        <strain evidence="1">CBS 525.71</strain>
    </source>
</reference>
<sequence>MSQDSQVHKSQQALDQVQDELTKLITENQQLKSQLQETRRFKGKVNRLEGIIFVHRLLTKSIAELTSKHHGDKSHVPDFFVNDQFALARGNRYEDEKKWLDQLVGVRPKIRTFTGPNKLFANIRDVSARLDRENRQLKSEVADLQGKKRWLNVQMQADKAITCTKLASMGLKERKKKLKKKDHMLASSAREMQASTEMSNLTIADLNRTIKGLEEQMQESEKHCHQVINHLGNLIELHAGESFDMRGINGACDNVNNAEVVEKTVKWLGWNEKDSRAVRDMGQVIKRSERSRTNDAQNSIEHTTNEHEADTASTVSVPHSTTSTPGVVQIDAPPNTVSPISNARKDDDHSGSNDKVSDESEQNFEPLELSLDHFSNMPFPPMGTCKQYHVQALMERPHFIPYSAVVHPSSCSPAGANHVGSSV</sequence>
<evidence type="ECO:0000313" key="1">
    <source>
        <dbReference type="EMBL" id="KAF2631968.1"/>
    </source>
</evidence>
<dbReference type="EMBL" id="MU006703">
    <property type="protein sequence ID" value="KAF2631968.1"/>
    <property type="molecule type" value="Genomic_DNA"/>
</dbReference>
<name>A0ACB6SD85_9PLEO</name>
<accession>A0ACB6SD85</accession>
<evidence type="ECO:0000313" key="2">
    <source>
        <dbReference type="Proteomes" id="UP000799754"/>
    </source>
</evidence>
<protein>
    <submittedName>
        <fullName evidence="1">Uncharacterized protein</fullName>
    </submittedName>
</protein>
<proteinExistence type="predicted"/>
<organism evidence="1 2">
    <name type="scientific">Macroventuria anomochaeta</name>
    <dbReference type="NCBI Taxonomy" id="301207"/>
    <lineage>
        <taxon>Eukaryota</taxon>
        <taxon>Fungi</taxon>
        <taxon>Dikarya</taxon>
        <taxon>Ascomycota</taxon>
        <taxon>Pezizomycotina</taxon>
        <taxon>Dothideomycetes</taxon>
        <taxon>Pleosporomycetidae</taxon>
        <taxon>Pleosporales</taxon>
        <taxon>Pleosporineae</taxon>
        <taxon>Didymellaceae</taxon>
        <taxon>Macroventuria</taxon>
    </lineage>
</organism>
<gene>
    <name evidence="1" type="ORF">BU25DRAFT_445135</name>
</gene>
<dbReference type="Proteomes" id="UP000799754">
    <property type="component" value="Unassembled WGS sequence"/>
</dbReference>
<comment type="caution">
    <text evidence="1">The sequence shown here is derived from an EMBL/GenBank/DDBJ whole genome shotgun (WGS) entry which is preliminary data.</text>
</comment>
<keyword evidence="2" id="KW-1185">Reference proteome</keyword>